<dbReference type="OrthoDB" id="9808281at2"/>
<evidence type="ECO:0000259" key="4">
    <source>
        <dbReference type="Pfam" id="PF22624"/>
    </source>
</evidence>
<dbReference type="EMBL" id="NTFI01000001">
    <property type="protein sequence ID" value="PHQ26343.1"/>
    <property type="molecule type" value="Genomic_DNA"/>
</dbReference>
<dbReference type="PANTHER" id="PTHR12215:SF10">
    <property type="entry name" value="L-AMINOADIPATE-SEMIALDEHYDE DEHYDROGENASE-PHOSPHOPANTETHEINYL TRANSFERASE"/>
    <property type="match status" value="1"/>
</dbReference>
<comment type="caution">
    <text evidence="5">The sequence shown here is derived from an EMBL/GenBank/DDBJ whole genome shotgun (WGS) entry which is preliminary data.</text>
</comment>
<dbReference type="GO" id="GO:0008897">
    <property type="term" value="F:holo-[acyl-carrier-protein] synthase activity"/>
    <property type="evidence" value="ECO:0007669"/>
    <property type="project" value="InterPro"/>
</dbReference>
<evidence type="ECO:0000256" key="1">
    <source>
        <dbReference type="ARBA" id="ARBA00010990"/>
    </source>
</evidence>
<dbReference type="GO" id="GO:0000287">
    <property type="term" value="F:magnesium ion binding"/>
    <property type="evidence" value="ECO:0007669"/>
    <property type="project" value="InterPro"/>
</dbReference>
<dbReference type="InterPro" id="IPR055066">
    <property type="entry name" value="AASDHPPT_N"/>
</dbReference>
<accession>A0A2G1VHT4</accession>
<dbReference type="Proteomes" id="UP000229044">
    <property type="component" value="Unassembled WGS sequence"/>
</dbReference>
<evidence type="ECO:0000259" key="3">
    <source>
        <dbReference type="Pfam" id="PF01648"/>
    </source>
</evidence>
<dbReference type="Gene3D" id="3.90.470.20">
    <property type="entry name" value="4'-phosphopantetheinyl transferase domain"/>
    <property type="match status" value="2"/>
</dbReference>
<dbReference type="AlphaFoldDB" id="A0A2G1VHT4"/>
<dbReference type="GO" id="GO:0019878">
    <property type="term" value="P:lysine biosynthetic process via aminoadipic acid"/>
    <property type="evidence" value="ECO:0007669"/>
    <property type="project" value="TreeGrafter"/>
</dbReference>
<dbReference type="InterPro" id="IPR008278">
    <property type="entry name" value="4-PPantetheinyl_Trfase_dom"/>
</dbReference>
<dbReference type="SUPFAM" id="SSF56214">
    <property type="entry name" value="4'-phosphopantetheinyl transferase"/>
    <property type="match status" value="2"/>
</dbReference>
<dbReference type="Pfam" id="PF22624">
    <property type="entry name" value="AASDHPPT_N"/>
    <property type="match status" value="1"/>
</dbReference>
<dbReference type="PANTHER" id="PTHR12215">
    <property type="entry name" value="PHOSPHOPANTETHEINE TRANSFERASE"/>
    <property type="match status" value="1"/>
</dbReference>
<evidence type="ECO:0000313" key="6">
    <source>
        <dbReference type="Proteomes" id="UP000229044"/>
    </source>
</evidence>
<name>A0A2G1VHT4_9GAMM</name>
<evidence type="ECO:0000256" key="2">
    <source>
        <dbReference type="ARBA" id="ARBA00022679"/>
    </source>
</evidence>
<dbReference type="Pfam" id="PF01648">
    <property type="entry name" value="ACPS"/>
    <property type="match status" value="1"/>
</dbReference>
<dbReference type="InterPro" id="IPR037143">
    <property type="entry name" value="4-PPantetheinyl_Trfase_dom_sf"/>
</dbReference>
<keyword evidence="6" id="KW-1185">Reference proteome</keyword>
<proteinExistence type="inferred from homology"/>
<feature type="domain" description="4'-phosphopantetheinyl transferase" evidence="3">
    <location>
        <begin position="114"/>
        <end position="204"/>
    </location>
</feature>
<reference evidence="5 6" key="1">
    <citation type="submission" date="2017-09" db="EMBL/GenBank/DDBJ databases">
        <title>The draft genome sequences of Marinobacter guineae M3B.</title>
        <authorList>
            <person name="Cao J."/>
        </authorList>
    </citation>
    <scope>NUCLEOTIDE SEQUENCE [LARGE SCALE GENOMIC DNA]</scope>
    <source>
        <strain evidence="5 6">M3B</strain>
    </source>
</reference>
<feature type="domain" description="4'-phosphopantetheinyl transferase N-terminal" evidence="4">
    <location>
        <begin position="23"/>
        <end position="104"/>
    </location>
</feature>
<gene>
    <name evidence="5" type="ORF">CLH62_01720</name>
</gene>
<comment type="similarity">
    <text evidence="1">Belongs to the P-Pant transferase superfamily. Gsp/Sfp/HetI/AcpT family.</text>
</comment>
<dbReference type="InterPro" id="IPR050559">
    <property type="entry name" value="P-Pant_transferase_sf"/>
</dbReference>
<evidence type="ECO:0000313" key="5">
    <source>
        <dbReference type="EMBL" id="PHQ26343.1"/>
    </source>
</evidence>
<organism evidence="5 6">
    <name type="scientific">Marinobacter guineae</name>
    <dbReference type="NCBI Taxonomy" id="432303"/>
    <lineage>
        <taxon>Bacteria</taxon>
        <taxon>Pseudomonadati</taxon>
        <taxon>Pseudomonadota</taxon>
        <taxon>Gammaproteobacteria</taxon>
        <taxon>Pseudomonadales</taxon>
        <taxon>Marinobacteraceae</taxon>
        <taxon>Marinobacter</taxon>
    </lineage>
</organism>
<dbReference type="GO" id="GO:0005829">
    <property type="term" value="C:cytosol"/>
    <property type="evidence" value="ECO:0007669"/>
    <property type="project" value="TreeGrafter"/>
</dbReference>
<keyword evidence="2" id="KW-0808">Transferase</keyword>
<sequence>MRKFMEFWICPYNYDAAFRHYEELEGILSPSELAKLKSFRVEDNQLQFLVSRYLLKTGLSDFLGVDPEDLVFRRAPSGKPGLAIPGHRGLAVDFSLSYTQGMAVLLIRPGQTKCGIDVERFENINVDDFLSSRFFSQRERKWILGGRTPLTIGRRFFLSWTMKEAYLKATGEGLAGLSREIEVVIGNSGNYVLDQRPPNQQLKQMRFHDTFIDDQFQVALAWESASPDLEIRQKRISRFAMLNK</sequence>
<protein>
    <submittedName>
        <fullName evidence="5">Uncharacterized protein</fullName>
    </submittedName>
</protein>